<reference evidence="2 3" key="1">
    <citation type="submission" date="2015-06" db="EMBL/GenBank/DDBJ databases">
        <title>Improved classification and identification of acetic acid bacteria using matrix-assisted laser desorption/ionization time-of-flight mass spectrometry; Gluconobacter nephelii and Gluconobacter uchimurae are later heterotypic synonyms of Gluconobacter japonicus and Gluconobacter oxydans, respectively.</title>
        <authorList>
            <person name="Li L."/>
            <person name="Cleenwerck I."/>
            <person name="De Vuyst L."/>
            <person name="Vandamme P."/>
        </authorList>
    </citation>
    <scope>NUCLEOTIDE SEQUENCE [LARGE SCALE GENOMIC DNA]</scope>
    <source>
        <strain evidence="2 3">LMG 1604</strain>
    </source>
</reference>
<evidence type="ECO:0000313" key="2">
    <source>
        <dbReference type="EMBL" id="KXV75343.1"/>
    </source>
</evidence>
<dbReference type="Proteomes" id="UP000075538">
    <property type="component" value="Unassembled WGS sequence"/>
</dbReference>
<feature type="compositionally biased region" description="Basic and acidic residues" evidence="1">
    <location>
        <begin position="147"/>
        <end position="162"/>
    </location>
</feature>
<name>A0A149V5Y2_9PROT</name>
<sequence>MSHPEIMEFDRASVTPMRILRSMSPELRGVVTNLMDALKELRSCVFRAGTLVLTDEQVARQAWLEPDALARTLPVIIQTGFMARDDAGALFSPHLYDRLLRKEERAARKAQADRQWQQMQETGVVPDGLTRKQIAARLNGAKGGRRRNGETPEEYKARREQDVQTQQAQRSMPIMGVVDGGKGAAHNPSKKANASGDSQISVAGFPIDLDQRDINIPSSSNSSLTDETETQPVDQAQVQQLAARMMSASGLGADQAGFAVSFARGWLGQGVSADLIVSAIAAHRRKMDENREVPRTMGVFKAPVQRAISGEEVVQLVAEDSPHAPPEPEWKWQAAKAWAQQAVVFGNTMREFGDFGRVVREWPEIAAKHGLPDCKRDRAAYEAYFRDGVQVAA</sequence>
<organism evidence="2 3">
    <name type="scientific">Acetobacter malorum</name>
    <dbReference type="NCBI Taxonomy" id="178901"/>
    <lineage>
        <taxon>Bacteria</taxon>
        <taxon>Pseudomonadati</taxon>
        <taxon>Pseudomonadota</taxon>
        <taxon>Alphaproteobacteria</taxon>
        <taxon>Acetobacterales</taxon>
        <taxon>Acetobacteraceae</taxon>
        <taxon>Acetobacter</taxon>
    </lineage>
</organism>
<dbReference type="EMBL" id="LHZZ01000537">
    <property type="protein sequence ID" value="KXV75343.1"/>
    <property type="molecule type" value="Genomic_DNA"/>
</dbReference>
<comment type="caution">
    <text evidence="2">The sequence shown here is derived from an EMBL/GenBank/DDBJ whole genome shotgun (WGS) entry which is preliminary data.</text>
</comment>
<evidence type="ECO:0000313" key="3">
    <source>
        <dbReference type="Proteomes" id="UP000075538"/>
    </source>
</evidence>
<feature type="compositionally biased region" description="Polar residues" evidence="1">
    <location>
        <begin position="216"/>
        <end position="231"/>
    </location>
</feature>
<gene>
    <name evidence="2" type="ORF">AD953_07830</name>
</gene>
<feature type="region of interest" description="Disordered" evidence="1">
    <location>
        <begin position="211"/>
        <end position="231"/>
    </location>
</feature>
<accession>A0A149V5Y2</accession>
<dbReference type="AlphaFoldDB" id="A0A149V5Y2"/>
<dbReference type="PATRIC" id="fig|178901.15.peg.2488"/>
<protein>
    <submittedName>
        <fullName evidence="2">Uncharacterized protein</fullName>
    </submittedName>
</protein>
<proteinExistence type="predicted"/>
<feature type="region of interest" description="Disordered" evidence="1">
    <location>
        <begin position="140"/>
        <end position="170"/>
    </location>
</feature>
<evidence type="ECO:0000256" key="1">
    <source>
        <dbReference type="SAM" id="MobiDB-lite"/>
    </source>
</evidence>